<feature type="region of interest" description="Disordered" evidence="1">
    <location>
        <begin position="545"/>
        <end position="601"/>
    </location>
</feature>
<keyword evidence="3" id="KW-1185">Reference proteome</keyword>
<evidence type="ECO:0000313" key="3">
    <source>
        <dbReference type="Proteomes" id="UP000283509"/>
    </source>
</evidence>
<dbReference type="Proteomes" id="UP000283509">
    <property type="component" value="Unassembled WGS sequence"/>
</dbReference>
<comment type="caution">
    <text evidence="2">The sequence shown here is derived from an EMBL/GenBank/DDBJ whole genome shotgun (WGS) entry which is preliminary data.</text>
</comment>
<name>A0A423STL0_PENVA</name>
<feature type="compositionally biased region" description="Pro residues" evidence="1">
    <location>
        <begin position="547"/>
        <end position="558"/>
    </location>
</feature>
<gene>
    <name evidence="2" type="ORF">C7M84_014368</name>
</gene>
<evidence type="ECO:0000313" key="2">
    <source>
        <dbReference type="EMBL" id="ROT67546.1"/>
    </source>
</evidence>
<organism evidence="2 3">
    <name type="scientific">Penaeus vannamei</name>
    <name type="common">Whiteleg shrimp</name>
    <name type="synonym">Litopenaeus vannamei</name>
    <dbReference type="NCBI Taxonomy" id="6689"/>
    <lineage>
        <taxon>Eukaryota</taxon>
        <taxon>Metazoa</taxon>
        <taxon>Ecdysozoa</taxon>
        <taxon>Arthropoda</taxon>
        <taxon>Crustacea</taxon>
        <taxon>Multicrustacea</taxon>
        <taxon>Malacostraca</taxon>
        <taxon>Eumalacostraca</taxon>
        <taxon>Eucarida</taxon>
        <taxon>Decapoda</taxon>
        <taxon>Dendrobranchiata</taxon>
        <taxon>Penaeoidea</taxon>
        <taxon>Penaeidae</taxon>
        <taxon>Penaeus</taxon>
    </lineage>
</organism>
<proteinExistence type="predicted"/>
<reference evidence="2 3" key="2">
    <citation type="submission" date="2019-01" db="EMBL/GenBank/DDBJ databases">
        <title>The decoding of complex shrimp genome reveals the adaptation for benthos swimmer, frequently molting mechanism and breeding impact on genome.</title>
        <authorList>
            <person name="Sun Y."/>
            <person name="Gao Y."/>
            <person name="Yu Y."/>
        </authorList>
    </citation>
    <scope>NUCLEOTIDE SEQUENCE [LARGE SCALE GENOMIC DNA]</scope>
    <source>
        <tissue evidence="2">Muscle</tissue>
    </source>
</reference>
<dbReference type="EMBL" id="QCYY01002801">
    <property type="protein sequence ID" value="ROT67546.1"/>
    <property type="molecule type" value="Genomic_DNA"/>
</dbReference>
<reference evidence="2 3" key="1">
    <citation type="submission" date="2018-04" db="EMBL/GenBank/DDBJ databases">
        <authorList>
            <person name="Zhang X."/>
            <person name="Yuan J."/>
            <person name="Li F."/>
            <person name="Xiang J."/>
        </authorList>
    </citation>
    <scope>NUCLEOTIDE SEQUENCE [LARGE SCALE GENOMIC DNA]</scope>
    <source>
        <tissue evidence="2">Muscle</tissue>
    </source>
</reference>
<feature type="compositionally biased region" description="Low complexity" evidence="1">
    <location>
        <begin position="559"/>
        <end position="572"/>
    </location>
</feature>
<feature type="region of interest" description="Disordered" evidence="1">
    <location>
        <begin position="264"/>
        <end position="296"/>
    </location>
</feature>
<dbReference type="AlphaFoldDB" id="A0A423STL0"/>
<accession>A0A423STL0</accession>
<evidence type="ECO:0000256" key="1">
    <source>
        <dbReference type="SAM" id="MobiDB-lite"/>
    </source>
</evidence>
<sequence length="632" mass="69274">MGGSSVPIYFFDQVNCANLPIGPTYPTQFTSSANSFHFTTHSSSPIKRYLASLSDFYTPRTPYSNPPSPPTIHDPLPTLFAFRQFLIILYSFSLLNLPSTSKLNCPSFTYRSVFDFSSLFHLSFTPNTFSPSLFLLYLSTYSTPILKSHPPIFFSIFHFLSFAASNSKLFLIAPASISYTFAFLQFPPCSTLHLPTHLPFSNHLPAPPTTSLILLLAPRFLFYPQPPNTFPFLHSPSCSTLHLPTPFPSSNLLRYTLHLPTHSHSSNLPAPPSTPQHPLPTLLPAPPSNSPHLSLPPLSSPLNPPLSNSFLFLHFPPCTFPLLHFPLCPTLHFPTHFPYFTLLPLHLPPSPSSTLFLTPPSTSLHLLLPPLSSLVDPPLQNLPLPPLSSLFNPPPPCQFPIPILPLLQLPPHSTVPVSLHLFPSSTFLHAPPFTCQHLSLPPLPSPFLHFASYSNLHLPLPPLCFVLKPPPSPSSTLFPIPPSTSLHLPLPPSSISLHLSHFPFSALLHPPSPYTFPSFHSPSSTLHLPLPFPSFHSPPCSTLHLPTPSPPSTLPAPPSTSLHLSLPPLSQLNPPPPSTFPSLHSLSSTPPPPDTFPSLHSPSSTLHLPLPPYTLPFFNSPCSTLHFPSPEL</sequence>
<feature type="compositionally biased region" description="Pro residues" evidence="1">
    <location>
        <begin position="269"/>
        <end position="289"/>
    </location>
</feature>
<protein>
    <submittedName>
        <fullName evidence="2">Uncharacterized protein</fullName>
    </submittedName>
</protein>